<dbReference type="PANTHER" id="PTHR36150:SF1">
    <property type="entry name" value="DNA GYRASE INHIBITOR YACG"/>
    <property type="match status" value="1"/>
</dbReference>
<feature type="binding site" evidence="3">
    <location>
        <position position="19"/>
    </location>
    <ligand>
        <name>Zn(2+)</name>
        <dbReference type="ChEBI" id="CHEBI:29105"/>
    </ligand>
</feature>
<dbReference type="EMBL" id="LPXN01000102">
    <property type="protein sequence ID" value="KZD08956.1"/>
    <property type="molecule type" value="Genomic_DNA"/>
</dbReference>
<keyword evidence="1 3" id="KW-0479">Metal-binding</keyword>
<evidence type="ECO:0000313" key="4">
    <source>
        <dbReference type="EMBL" id="KZD08956.1"/>
    </source>
</evidence>
<keyword evidence="5" id="KW-1185">Reference proteome</keyword>
<dbReference type="Gene3D" id="3.30.50.10">
    <property type="entry name" value="Erythroid Transcription Factor GATA-1, subunit A"/>
    <property type="match status" value="1"/>
</dbReference>
<proteinExistence type="inferred from homology"/>
<name>A0A154W5Y1_9PROT</name>
<dbReference type="AlphaFoldDB" id="A0A154W5Y1"/>
<dbReference type="Pfam" id="PF03884">
    <property type="entry name" value="YacG"/>
    <property type="match status" value="1"/>
</dbReference>
<comment type="function">
    <text evidence="3">Inhibits all the catalytic activities of DNA gyrase by preventing its interaction with DNA. Acts by binding directly to the C-terminal domain of GyrB, which probably disrupts DNA binding by the gyrase.</text>
</comment>
<dbReference type="HAMAP" id="MF_00649">
    <property type="entry name" value="DNA_gyrase_inhibitor_YacG"/>
    <property type="match status" value="1"/>
</dbReference>
<dbReference type="InterPro" id="IPR013088">
    <property type="entry name" value="Znf_NHR/GATA"/>
</dbReference>
<dbReference type="OrthoDB" id="9809663at2"/>
<evidence type="ECO:0000256" key="2">
    <source>
        <dbReference type="ARBA" id="ARBA00022833"/>
    </source>
</evidence>
<dbReference type="SUPFAM" id="SSF57716">
    <property type="entry name" value="Glucocorticoid receptor-like (DNA-binding domain)"/>
    <property type="match status" value="1"/>
</dbReference>
<dbReference type="Proteomes" id="UP000076400">
    <property type="component" value="Unassembled WGS sequence"/>
</dbReference>
<comment type="caution">
    <text evidence="4">The sequence shown here is derived from an EMBL/GenBank/DDBJ whole genome shotgun (WGS) entry which is preliminary data.</text>
</comment>
<dbReference type="GO" id="GO:0006355">
    <property type="term" value="P:regulation of DNA-templated transcription"/>
    <property type="evidence" value="ECO:0007669"/>
    <property type="project" value="InterPro"/>
</dbReference>
<sequence>MAEIHHLPSRRRKPGCPICGKPSAEKNRPFCSPRCHRIDLGRWLGDTYRIPTDEEPDEADLLAAARERDSES</sequence>
<comment type="subunit">
    <text evidence="3">Interacts with GyrB.</text>
</comment>
<feature type="binding site" evidence="3">
    <location>
        <position position="35"/>
    </location>
    <ligand>
        <name>Zn(2+)</name>
        <dbReference type="ChEBI" id="CHEBI:29105"/>
    </ligand>
</feature>
<protein>
    <recommendedName>
        <fullName evidence="3">DNA gyrase inhibitor YacG</fullName>
    </recommendedName>
</protein>
<feature type="binding site" evidence="3">
    <location>
        <position position="16"/>
    </location>
    <ligand>
        <name>Zn(2+)</name>
        <dbReference type="ChEBI" id="CHEBI:29105"/>
    </ligand>
</feature>
<evidence type="ECO:0000313" key="5">
    <source>
        <dbReference type="Proteomes" id="UP000076400"/>
    </source>
</evidence>
<reference evidence="4 5" key="1">
    <citation type="submission" date="2015-12" db="EMBL/GenBank/DDBJ databases">
        <title>Genome sequence of Oceanibaculum pacificum MCCC 1A02656.</title>
        <authorList>
            <person name="Lu L."/>
            <person name="Lai Q."/>
            <person name="Shao Z."/>
            <person name="Qian P."/>
        </authorList>
    </citation>
    <scope>NUCLEOTIDE SEQUENCE [LARGE SCALE GENOMIC DNA]</scope>
    <source>
        <strain evidence="4 5">MCCC 1A02656</strain>
    </source>
</reference>
<organism evidence="4 5">
    <name type="scientific">Oceanibaculum pacificum</name>
    <dbReference type="NCBI Taxonomy" id="580166"/>
    <lineage>
        <taxon>Bacteria</taxon>
        <taxon>Pseudomonadati</taxon>
        <taxon>Pseudomonadota</taxon>
        <taxon>Alphaproteobacteria</taxon>
        <taxon>Rhodospirillales</taxon>
        <taxon>Oceanibaculaceae</taxon>
        <taxon>Oceanibaculum</taxon>
    </lineage>
</organism>
<dbReference type="PANTHER" id="PTHR36150">
    <property type="entry name" value="DNA GYRASE INHIBITOR YACG"/>
    <property type="match status" value="1"/>
</dbReference>
<comment type="similarity">
    <text evidence="3">Belongs to the DNA gyrase inhibitor YacG family.</text>
</comment>
<dbReference type="InterPro" id="IPR005584">
    <property type="entry name" value="DNA_gyrase_inhibitor_YacG"/>
</dbReference>
<keyword evidence="2 3" id="KW-0862">Zinc</keyword>
<dbReference type="GO" id="GO:0008270">
    <property type="term" value="F:zinc ion binding"/>
    <property type="evidence" value="ECO:0007669"/>
    <property type="project" value="UniProtKB-UniRule"/>
</dbReference>
<evidence type="ECO:0000256" key="1">
    <source>
        <dbReference type="ARBA" id="ARBA00022723"/>
    </source>
</evidence>
<comment type="cofactor">
    <cofactor evidence="3">
        <name>Zn(2+)</name>
        <dbReference type="ChEBI" id="CHEBI:29105"/>
    </cofactor>
    <text evidence="3">Binds 1 zinc ion.</text>
</comment>
<dbReference type="GO" id="GO:0008657">
    <property type="term" value="F:DNA topoisomerase type II (double strand cut, ATP-hydrolyzing) inhibitor activity"/>
    <property type="evidence" value="ECO:0007669"/>
    <property type="project" value="UniProtKB-UniRule"/>
</dbReference>
<dbReference type="RefSeq" id="WP_067555289.1">
    <property type="nucleotide sequence ID" value="NZ_LPXN01000102.1"/>
</dbReference>
<dbReference type="STRING" id="580166.AUP43_08050"/>
<gene>
    <name evidence="3" type="primary">yacG</name>
    <name evidence="4" type="ORF">AUP43_08050</name>
</gene>
<feature type="binding site" evidence="3">
    <location>
        <position position="31"/>
    </location>
    <ligand>
        <name>Zn(2+)</name>
        <dbReference type="ChEBI" id="CHEBI:29105"/>
    </ligand>
</feature>
<evidence type="ECO:0000256" key="3">
    <source>
        <dbReference type="HAMAP-Rule" id="MF_00649"/>
    </source>
</evidence>
<accession>A0A154W5Y1</accession>